<evidence type="ECO:0000259" key="7">
    <source>
        <dbReference type="PROSITE" id="PS50850"/>
    </source>
</evidence>
<feature type="transmembrane region" description="Helical" evidence="6">
    <location>
        <begin position="105"/>
        <end position="131"/>
    </location>
</feature>
<name>A0A6G9ZHE3_9NOCA</name>
<gene>
    <name evidence="8" type="ORF">F6W96_24035</name>
</gene>
<feature type="transmembrane region" description="Helical" evidence="6">
    <location>
        <begin position="143"/>
        <end position="168"/>
    </location>
</feature>
<evidence type="ECO:0000313" key="8">
    <source>
        <dbReference type="EMBL" id="QIS24413.1"/>
    </source>
</evidence>
<keyword evidence="2" id="KW-1003">Cell membrane</keyword>
<reference evidence="8 9" key="1">
    <citation type="journal article" date="2019" name="ACS Chem. Biol.">
        <title>Identification and Mobilization of a Cryptic Antibiotic Biosynthesis Gene Locus from a Human-Pathogenic Nocardia Isolate.</title>
        <authorList>
            <person name="Herisse M."/>
            <person name="Ishida K."/>
            <person name="Porter J.L."/>
            <person name="Howden B."/>
            <person name="Hertweck C."/>
            <person name="Stinear T.P."/>
            <person name="Pidot S.J."/>
        </authorList>
    </citation>
    <scope>NUCLEOTIDE SEQUENCE [LARGE SCALE GENOMIC DNA]</scope>
    <source>
        <strain evidence="8 9">AUSMDU00012715</strain>
    </source>
</reference>
<proteinExistence type="predicted"/>
<dbReference type="Proteomes" id="UP000500953">
    <property type="component" value="Chromosome"/>
</dbReference>
<dbReference type="InterPro" id="IPR004748">
    <property type="entry name" value="Polyol_permease-like"/>
</dbReference>
<feature type="transmembrane region" description="Helical" evidence="6">
    <location>
        <begin position="174"/>
        <end position="192"/>
    </location>
</feature>
<dbReference type="Gene3D" id="1.20.1250.20">
    <property type="entry name" value="MFS general substrate transporter like domains"/>
    <property type="match status" value="2"/>
</dbReference>
<evidence type="ECO:0000256" key="5">
    <source>
        <dbReference type="ARBA" id="ARBA00023136"/>
    </source>
</evidence>
<feature type="transmembrane region" description="Helical" evidence="6">
    <location>
        <begin position="293"/>
        <end position="313"/>
    </location>
</feature>
<protein>
    <submittedName>
        <fullName evidence="8">MFS transporter</fullName>
    </submittedName>
</protein>
<feature type="transmembrane region" description="Helical" evidence="6">
    <location>
        <begin position="360"/>
        <end position="380"/>
    </location>
</feature>
<feature type="transmembrane region" description="Helical" evidence="6">
    <location>
        <begin position="386"/>
        <end position="403"/>
    </location>
</feature>
<feature type="transmembrane region" description="Helical" evidence="6">
    <location>
        <begin position="262"/>
        <end position="281"/>
    </location>
</feature>
<dbReference type="AlphaFoldDB" id="A0A6G9ZHE3"/>
<evidence type="ECO:0000256" key="3">
    <source>
        <dbReference type="ARBA" id="ARBA00022692"/>
    </source>
</evidence>
<dbReference type="InterPro" id="IPR020846">
    <property type="entry name" value="MFS_dom"/>
</dbReference>
<evidence type="ECO:0000256" key="4">
    <source>
        <dbReference type="ARBA" id="ARBA00022989"/>
    </source>
</evidence>
<evidence type="ECO:0000256" key="1">
    <source>
        <dbReference type="ARBA" id="ARBA00004651"/>
    </source>
</evidence>
<dbReference type="NCBIfam" id="TIGR00897">
    <property type="entry name" value="2A0118"/>
    <property type="match status" value="1"/>
</dbReference>
<dbReference type="InterPro" id="IPR050189">
    <property type="entry name" value="MFS_Efflux_Transporters"/>
</dbReference>
<dbReference type="InterPro" id="IPR036259">
    <property type="entry name" value="MFS_trans_sf"/>
</dbReference>
<dbReference type="GO" id="GO:0022857">
    <property type="term" value="F:transmembrane transporter activity"/>
    <property type="evidence" value="ECO:0007669"/>
    <property type="project" value="InterPro"/>
</dbReference>
<dbReference type="GO" id="GO:0005886">
    <property type="term" value="C:plasma membrane"/>
    <property type="evidence" value="ECO:0007669"/>
    <property type="project" value="UniProtKB-SubCell"/>
</dbReference>
<dbReference type="InterPro" id="IPR011701">
    <property type="entry name" value="MFS"/>
</dbReference>
<dbReference type="PROSITE" id="PS50850">
    <property type="entry name" value="MFS"/>
    <property type="match status" value="1"/>
</dbReference>
<feature type="transmembrane region" description="Helical" evidence="6">
    <location>
        <begin position="226"/>
        <end position="250"/>
    </location>
</feature>
<dbReference type="CDD" id="cd17337">
    <property type="entry name" value="MFS_CsbX"/>
    <property type="match status" value="1"/>
</dbReference>
<evidence type="ECO:0000256" key="6">
    <source>
        <dbReference type="SAM" id="Phobius"/>
    </source>
</evidence>
<keyword evidence="4 6" id="KW-1133">Transmembrane helix</keyword>
<feature type="transmembrane region" description="Helical" evidence="6">
    <location>
        <begin position="7"/>
        <end position="27"/>
    </location>
</feature>
<keyword evidence="5 6" id="KW-0472">Membrane</keyword>
<comment type="subcellular location">
    <subcellularLocation>
        <location evidence="1">Cell membrane</location>
        <topology evidence="1">Multi-pass membrane protein</topology>
    </subcellularLocation>
</comment>
<evidence type="ECO:0000313" key="9">
    <source>
        <dbReference type="Proteomes" id="UP000500953"/>
    </source>
</evidence>
<dbReference type="EMBL" id="CP046173">
    <property type="protein sequence ID" value="QIS24413.1"/>
    <property type="molecule type" value="Genomic_DNA"/>
</dbReference>
<feature type="domain" description="Major facilitator superfamily (MFS) profile" evidence="7">
    <location>
        <begin position="13"/>
        <end position="408"/>
    </location>
</feature>
<dbReference type="PANTHER" id="PTHR43124">
    <property type="entry name" value="PURINE EFFLUX PUMP PBUE"/>
    <property type="match status" value="1"/>
</dbReference>
<dbReference type="PANTHER" id="PTHR43124:SF3">
    <property type="entry name" value="CHLORAMPHENICOL EFFLUX PUMP RV0191"/>
    <property type="match status" value="1"/>
</dbReference>
<accession>A0A6G9ZHE3</accession>
<feature type="transmembrane region" description="Helical" evidence="6">
    <location>
        <begin position="319"/>
        <end position="339"/>
    </location>
</feature>
<dbReference type="SUPFAM" id="SSF103473">
    <property type="entry name" value="MFS general substrate transporter"/>
    <property type="match status" value="1"/>
</dbReference>
<dbReference type="Pfam" id="PF07690">
    <property type="entry name" value="MFS_1"/>
    <property type="match status" value="2"/>
</dbReference>
<feature type="transmembrane region" description="Helical" evidence="6">
    <location>
        <begin position="79"/>
        <end position="99"/>
    </location>
</feature>
<organism evidence="8 9">
    <name type="scientific">Nocardia terpenica</name>
    <dbReference type="NCBI Taxonomy" id="455432"/>
    <lineage>
        <taxon>Bacteria</taxon>
        <taxon>Bacillati</taxon>
        <taxon>Actinomycetota</taxon>
        <taxon>Actinomycetes</taxon>
        <taxon>Mycobacteriales</taxon>
        <taxon>Nocardiaceae</taxon>
        <taxon>Nocardia</taxon>
    </lineage>
</organism>
<sequence length="411" mass="43530">MRSLLDRLGIPAALAWGYLGLLLFMIGDGVEAGYLSPYLAGLGFRESAVGVIFTVYGVAAAVGAFAAGALSDAWGPRRVMAVGAVIWVVFQILLLAVAVPAQSYWLILISYGIRGLGYPLFAYSFMVWIMAAAPTRQIGRALGWFWFSFTLGLPTLGSALAAGLIPAIGAYRTLWLALGLIVIGAVIALTLLRDRIGFQGLLPPAQRDVKRTLLGSFTILAEKPRVAVGATVRLINTTSQFGIWVFMPLFFTRELGFTLSEWLHLLTVMMGTNLAFVVVFGALGDRWSWRRTVAWFGGSLAAAACLAFYYLPVAAGHNFLVAAVAAGSLGAGLAGYVPLPPLLTAQAPDRKGQVMSAYSLGAGASVALGPLIGTVFIGPIGVAGVMWIYAGLHLLSTILVLLLPEPAHRSE</sequence>
<feature type="transmembrane region" description="Helical" evidence="6">
    <location>
        <begin position="47"/>
        <end position="67"/>
    </location>
</feature>
<keyword evidence="3 6" id="KW-0812">Transmembrane</keyword>
<evidence type="ECO:0000256" key="2">
    <source>
        <dbReference type="ARBA" id="ARBA00022475"/>
    </source>
</evidence>